<feature type="compositionally biased region" description="Low complexity" evidence="1">
    <location>
        <begin position="56"/>
        <end position="67"/>
    </location>
</feature>
<dbReference type="AlphaFoldDB" id="A0A8C9E257"/>
<feature type="region of interest" description="Disordered" evidence="1">
    <location>
        <begin position="51"/>
        <end position="89"/>
    </location>
</feature>
<reference evidence="2" key="3">
    <citation type="submission" date="2025-09" db="UniProtKB">
        <authorList>
            <consortium name="Ensembl"/>
        </authorList>
    </citation>
    <scope>IDENTIFICATION</scope>
</reference>
<evidence type="ECO:0000256" key="1">
    <source>
        <dbReference type="SAM" id="MobiDB-lite"/>
    </source>
</evidence>
<name>A0A8C9E257_PHOSS</name>
<evidence type="ECO:0000313" key="3">
    <source>
        <dbReference type="Proteomes" id="UP000694554"/>
    </source>
</evidence>
<dbReference type="Proteomes" id="UP000694554">
    <property type="component" value="Chromosome 2"/>
</dbReference>
<evidence type="ECO:0000313" key="2">
    <source>
        <dbReference type="Ensembl" id="ENSPSNP00000012229.1"/>
    </source>
</evidence>
<reference evidence="2" key="2">
    <citation type="submission" date="2025-08" db="UniProtKB">
        <authorList>
            <consortium name="Ensembl"/>
        </authorList>
    </citation>
    <scope>IDENTIFICATION</scope>
</reference>
<accession>A0A8C9E257</accession>
<keyword evidence="3" id="KW-1185">Reference proteome</keyword>
<sequence>MEAWSFCLKSDCSGSPAFSMVLKAKSLRPPQYAQVSSRGGLLLSTGIQALDGGRGARATSGSTSASRPGAHASPGRSSPLAASDAACSL</sequence>
<organism evidence="2 3">
    <name type="scientific">Phocoena sinus</name>
    <name type="common">Vaquita</name>
    <dbReference type="NCBI Taxonomy" id="42100"/>
    <lineage>
        <taxon>Eukaryota</taxon>
        <taxon>Metazoa</taxon>
        <taxon>Chordata</taxon>
        <taxon>Craniata</taxon>
        <taxon>Vertebrata</taxon>
        <taxon>Euteleostomi</taxon>
        <taxon>Mammalia</taxon>
        <taxon>Eutheria</taxon>
        <taxon>Laurasiatheria</taxon>
        <taxon>Artiodactyla</taxon>
        <taxon>Whippomorpha</taxon>
        <taxon>Cetacea</taxon>
        <taxon>Odontoceti</taxon>
        <taxon>Phocoenidae</taxon>
        <taxon>Phocoena</taxon>
    </lineage>
</organism>
<proteinExistence type="predicted"/>
<protein>
    <submittedName>
        <fullName evidence="2">Uncharacterized protein</fullName>
    </submittedName>
</protein>
<reference evidence="2" key="1">
    <citation type="submission" date="2019-08" db="EMBL/GenBank/DDBJ databases">
        <title>Phocoena sinus (Vaquita) genome, mPhoSin1, primary haplotype.</title>
        <authorList>
            <person name="Morin P."/>
            <person name="Mountcastle J."/>
            <person name="Fungtammasan C."/>
            <person name="Rhie A."/>
            <person name="Rojas-Bracho L."/>
            <person name="Smith C.R."/>
            <person name="Taylor B.L."/>
            <person name="Gulland F.M.D."/>
            <person name="Musser W."/>
            <person name="Houck M."/>
            <person name="Haase B."/>
            <person name="Paez S."/>
            <person name="Howe K."/>
            <person name="Torrance J."/>
            <person name="Formenti G."/>
            <person name="Phillippy A."/>
            <person name="Ryder O."/>
            <person name="Jarvis E.D."/>
            <person name="Fedrigo O."/>
        </authorList>
    </citation>
    <scope>NUCLEOTIDE SEQUENCE [LARGE SCALE GENOMIC DNA]</scope>
</reference>
<dbReference type="GeneTree" id="ENSGT01000000221977"/>
<dbReference type="Ensembl" id="ENSPSNT00000013839.1">
    <property type="protein sequence ID" value="ENSPSNP00000012229.1"/>
    <property type="gene ID" value="ENSPSNG00000009028.1"/>
</dbReference>